<reference evidence="4 5" key="1">
    <citation type="submission" date="2017-05" db="EMBL/GenBank/DDBJ databases">
        <title>Bifidobacterium vansinderenii sp. nov.</title>
        <authorList>
            <person name="Lugli G.A."/>
            <person name="Duranti S."/>
            <person name="Mangifesta M."/>
        </authorList>
    </citation>
    <scope>NUCLEOTIDE SEQUENCE [LARGE SCALE GENOMIC DNA]</scope>
    <source>
        <strain evidence="4 5">Tam10B</strain>
    </source>
</reference>
<protein>
    <submittedName>
        <fullName evidence="4">AcrR family transcriptional regulator</fullName>
    </submittedName>
</protein>
<dbReference type="OrthoDB" id="7505659at2"/>
<accession>A0A229W012</accession>
<evidence type="ECO:0000313" key="5">
    <source>
        <dbReference type="Proteomes" id="UP000215433"/>
    </source>
</evidence>
<dbReference type="EMBL" id="NEWD01000005">
    <property type="protein sequence ID" value="OXN01156.1"/>
    <property type="molecule type" value="Genomic_DNA"/>
</dbReference>
<dbReference type="PRINTS" id="PR00455">
    <property type="entry name" value="HTHTETR"/>
</dbReference>
<dbReference type="Proteomes" id="UP000215433">
    <property type="component" value="Unassembled WGS sequence"/>
</dbReference>
<keyword evidence="1 2" id="KW-0238">DNA-binding</keyword>
<feature type="DNA-binding region" description="H-T-H motif" evidence="2">
    <location>
        <begin position="28"/>
        <end position="47"/>
    </location>
</feature>
<proteinExistence type="predicted"/>
<evidence type="ECO:0000313" key="4">
    <source>
        <dbReference type="EMBL" id="OXN01156.1"/>
    </source>
</evidence>
<dbReference type="PROSITE" id="PS50977">
    <property type="entry name" value="HTH_TETR_2"/>
    <property type="match status" value="1"/>
</dbReference>
<evidence type="ECO:0000256" key="2">
    <source>
        <dbReference type="PROSITE-ProRule" id="PRU00335"/>
    </source>
</evidence>
<evidence type="ECO:0000259" key="3">
    <source>
        <dbReference type="PROSITE" id="PS50977"/>
    </source>
</evidence>
<dbReference type="Gene3D" id="1.10.357.10">
    <property type="entry name" value="Tetracycline Repressor, domain 2"/>
    <property type="match status" value="1"/>
</dbReference>
<keyword evidence="5" id="KW-1185">Reference proteome</keyword>
<comment type="caution">
    <text evidence="4">The sequence shown here is derived from an EMBL/GenBank/DDBJ whole genome shotgun (WGS) entry which is preliminary data.</text>
</comment>
<dbReference type="InterPro" id="IPR009057">
    <property type="entry name" value="Homeodomain-like_sf"/>
</dbReference>
<feature type="domain" description="HTH tetR-type" evidence="3">
    <location>
        <begin position="5"/>
        <end position="65"/>
    </location>
</feature>
<evidence type="ECO:0000256" key="1">
    <source>
        <dbReference type="ARBA" id="ARBA00023125"/>
    </source>
</evidence>
<dbReference type="InterPro" id="IPR001647">
    <property type="entry name" value="HTH_TetR"/>
</dbReference>
<sequence length="198" mass="23032">MSKFDDRLDTILDAATELMARYGFYGTSLERISDKTGMSKQNLLYYVKNKKNLLTLIITERYDETPEFVEFIRRHTPGTVDYEGPAPLPAYYRLLARVNEKRPVFVQLFSMLNAETLEPSHPAHDYFVKRENKTLEWACQAAWQVPDGVDIRATMRVCDATMDGIQVQWLHNPQISLTSLWADCEERLFPSPVWDGYR</sequence>
<dbReference type="Pfam" id="PF00440">
    <property type="entry name" value="TetR_N"/>
    <property type="match status" value="1"/>
</dbReference>
<dbReference type="SUPFAM" id="SSF46689">
    <property type="entry name" value="Homeodomain-like"/>
    <property type="match status" value="1"/>
</dbReference>
<gene>
    <name evidence="4" type="ORF">Tam10B_0554</name>
</gene>
<organism evidence="4 5">
    <name type="scientific">Bifidobacterium vansinderenii</name>
    <dbReference type="NCBI Taxonomy" id="1984871"/>
    <lineage>
        <taxon>Bacteria</taxon>
        <taxon>Bacillati</taxon>
        <taxon>Actinomycetota</taxon>
        <taxon>Actinomycetes</taxon>
        <taxon>Bifidobacteriales</taxon>
        <taxon>Bifidobacteriaceae</taxon>
        <taxon>Bifidobacterium</taxon>
    </lineage>
</organism>
<dbReference type="RefSeq" id="WP_158214110.1">
    <property type="nucleotide sequence ID" value="NZ_NEWD01000005.1"/>
</dbReference>
<dbReference type="SUPFAM" id="SSF48498">
    <property type="entry name" value="Tetracyclin repressor-like, C-terminal domain"/>
    <property type="match status" value="1"/>
</dbReference>
<dbReference type="InterPro" id="IPR036271">
    <property type="entry name" value="Tet_transcr_reg_TetR-rel_C_sf"/>
</dbReference>
<dbReference type="AlphaFoldDB" id="A0A229W012"/>
<name>A0A229W012_9BIFI</name>
<dbReference type="GO" id="GO:0003677">
    <property type="term" value="F:DNA binding"/>
    <property type="evidence" value="ECO:0007669"/>
    <property type="project" value="UniProtKB-UniRule"/>
</dbReference>